<protein>
    <submittedName>
        <fullName evidence="2">Uncharacterized protein</fullName>
    </submittedName>
</protein>
<keyword evidence="1" id="KW-1133">Transmembrane helix</keyword>
<sequence>MAFTLTDYKNKYLKPGVLIVIIIVVLLITVIVLALKPKPKGPPQPQTELPETVSKLSEKQVLPPKNQRDSPTDKVKTIKLEILKSKIGEDTGTIILFKSETYIIEYVPTPDIFFVTILKVPIDQNKIAAEGWFRDFGLTESEICSLPVRFSLGITDVNFKEPFDPFPTACN</sequence>
<feature type="transmembrane region" description="Helical" evidence="1">
    <location>
        <begin position="12"/>
        <end position="35"/>
    </location>
</feature>
<keyword evidence="1" id="KW-0812">Transmembrane</keyword>
<dbReference type="AlphaFoldDB" id="A0A1F5GD86"/>
<accession>A0A1F5GD86</accession>
<dbReference type="EMBL" id="MFBF01000063">
    <property type="protein sequence ID" value="OGD89810.1"/>
    <property type="molecule type" value="Genomic_DNA"/>
</dbReference>
<evidence type="ECO:0000256" key="1">
    <source>
        <dbReference type="SAM" id="Phobius"/>
    </source>
</evidence>
<comment type="caution">
    <text evidence="2">The sequence shown here is derived from an EMBL/GenBank/DDBJ whole genome shotgun (WGS) entry which is preliminary data.</text>
</comment>
<name>A0A1F5GD86_9BACT</name>
<evidence type="ECO:0000313" key="3">
    <source>
        <dbReference type="Proteomes" id="UP000177124"/>
    </source>
</evidence>
<dbReference type="Proteomes" id="UP000177124">
    <property type="component" value="Unassembled WGS sequence"/>
</dbReference>
<keyword evidence="1" id="KW-0472">Membrane</keyword>
<evidence type="ECO:0000313" key="2">
    <source>
        <dbReference type="EMBL" id="OGD89810.1"/>
    </source>
</evidence>
<proteinExistence type="predicted"/>
<reference evidence="2 3" key="1">
    <citation type="journal article" date="2016" name="Nat. Commun.">
        <title>Thousands of microbial genomes shed light on interconnected biogeochemical processes in an aquifer system.</title>
        <authorList>
            <person name="Anantharaman K."/>
            <person name="Brown C.T."/>
            <person name="Hug L.A."/>
            <person name="Sharon I."/>
            <person name="Castelle C.J."/>
            <person name="Probst A.J."/>
            <person name="Thomas B.C."/>
            <person name="Singh A."/>
            <person name="Wilkins M.J."/>
            <person name="Karaoz U."/>
            <person name="Brodie E.L."/>
            <person name="Williams K.H."/>
            <person name="Hubbard S.S."/>
            <person name="Banfield J.F."/>
        </authorList>
    </citation>
    <scope>NUCLEOTIDE SEQUENCE [LARGE SCALE GENOMIC DNA]</scope>
</reference>
<organism evidence="2 3">
    <name type="scientific">Candidatus Curtissbacteria bacterium RIFCSPHIGHO2_02_FULL_42_15</name>
    <dbReference type="NCBI Taxonomy" id="1797716"/>
    <lineage>
        <taxon>Bacteria</taxon>
        <taxon>Candidatus Curtissiibacteriota</taxon>
    </lineage>
</organism>
<gene>
    <name evidence="2" type="ORF">A3D07_03340</name>
</gene>